<dbReference type="PANTHER" id="PTHR45398">
    <property type="match status" value="1"/>
</dbReference>
<evidence type="ECO:0000256" key="3">
    <source>
        <dbReference type="ARBA" id="ARBA00022598"/>
    </source>
</evidence>
<dbReference type="Gene3D" id="3.30.300.30">
    <property type="match status" value="4"/>
</dbReference>
<dbReference type="EMBL" id="JAWDJX010000136">
    <property type="protein sequence ID" value="KAK3045903.1"/>
    <property type="molecule type" value="Genomic_DNA"/>
</dbReference>
<dbReference type="NCBIfam" id="NF003417">
    <property type="entry name" value="PRK04813.1"/>
    <property type="match status" value="5"/>
</dbReference>
<dbReference type="Pfam" id="PF00668">
    <property type="entry name" value="Condensation"/>
    <property type="match status" value="7"/>
</dbReference>
<dbReference type="SUPFAM" id="SSF56801">
    <property type="entry name" value="Acetyl-CoA synthetase-like"/>
    <property type="match status" value="4"/>
</dbReference>
<evidence type="ECO:0000313" key="7">
    <source>
        <dbReference type="Proteomes" id="UP001271007"/>
    </source>
</evidence>
<dbReference type="SUPFAM" id="SSF47336">
    <property type="entry name" value="ACP-like"/>
    <property type="match status" value="4"/>
</dbReference>
<comment type="caution">
    <text evidence="6">The sequence shown here is derived from an EMBL/GenBank/DDBJ whole genome shotgun (WGS) entry which is preliminary data.</text>
</comment>
<name>A0AAJ0D9P4_9PEZI</name>
<dbReference type="NCBIfam" id="TIGR01733">
    <property type="entry name" value="AA-adenyl-dom"/>
    <property type="match status" value="1"/>
</dbReference>
<dbReference type="InterPro" id="IPR000873">
    <property type="entry name" value="AMP-dep_synth/lig_dom"/>
</dbReference>
<dbReference type="FunFam" id="3.30.559.30:FF:000003">
    <property type="entry name" value="Nonribosomal peptide synthase SidD"/>
    <property type="match status" value="1"/>
</dbReference>
<keyword evidence="7" id="KW-1185">Reference proteome</keyword>
<dbReference type="PANTHER" id="PTHR45398:SF1">
    <property type="entry name" value="ENZYME, PUTATIVE (JCVI)-RELATED"/>
    <property type="match status" value="1"/>
</dbReference>
<sequence length="5328" mass="586842">MVSYGPSEGTICCATHQAIQEPGVDSRSEDLGVSVGSVMWLTEINNPDRLVPVGCVGEILLEGAILARGYHNDVERNQVAFIVDPAWSHTVAPRMGSRRFYRTGDLARQLSNGRLQIIGRRDHQVKVRGQRLELFAVEHHLTQHPLVTHAAVLYPGQGPYLKQLVALVVLQRSAATDAPPTPFQLLAESDPQGTVSIVQSIEDFTARRLPPHGVPQAIIALSALPLNTSGKLDRTAIAKWLTDMDHRTLARVKSSLAIDLESSPLLNEAETAVVQVWADVLNVPEDQIARASTFIQLGGNSISAMAVAPKLRARGWNISVQDILRRTTLTDLAERLAPSGPALFAPSEQLGVPFDPTPIQQMHLQQRPKNGVVFSQSLFLQFQYEITDEALGDAFSTITRNRSMLRARFKRSSSGEWQQSIDTPESESSRFSSMMVDNVIQLNAHINEIQNLLDIENGPVFAAICFRYANQGSYLFVTAHHLVVDLVSWRIILGDLTDILEHSAPAQFTGTSFQSWSTLQASHAEQSLGSSHVLTYEVPQSNYAYWKIDPAGNTEYHARRVAFDFGAEGTSQLMGSANSAFNTEPLDLIIAAAFVSFQRIFHDRPLPAIFNESHGREPWTSSIDLARTVGWFTTLYPVAVSSATTTMEAVRQVKDNRRSVKKSGWEYFISPTVQKMAASSTGHFPAEILVNFLGSFQQLEREDSILSFATDVEVDTQERSPDSHRSALLEINAVLIGGRLHFTLTYNAEMHHAPRVLAWFQLYQQTVNQMAHDFPKRSTEWTLCDHPLLPMDYHELHTLVADVLPRHGITDISAVDMIYPCSPMQEGILFSRLRDSGHYAVQMHVKITRPGSIEPLDVSQLKKAWAAVLKRHCTLRTLFIGSLNDRHAFYQLVLKDYEPEIDVQTCADALEAVTRLKSWAAPQFQSNVPPHRLVVCQLKDEPVTLCRLDISHALVDAESFPIIWKDFSEAYEGLLGNSATPSYFDFIRFLSDQSIDKSLEYWTDYLKGAEPCALSSMMGEEEVSEGTHRVDSRVPDASLLHDFCKKHGFTVSNVFQVAFGLVLASFVGKDSVCFGYLASGRDVPLEGVGRIAGPMINMLVCRVEAGDRRLVDLLEKAQMDTIEALPHRAAPLASIHRSLGLEGRPLFDAVLSVYTTRDGVVGRKGSLRVDTIGGLDPTEYALALGVNDLGNEIRIIANFDSHRVAPSMARSLVESIIRVVSSMIMDAQQTADEIEMCSLNDPQIRILGNSPALEKVDRCLHHMVQERVMTAPSATAVQAWDGSLSYAELDDLSSALAARIASLGVEKGAYIPFCFEKSRWAVVSTLAILKSGAACVPLDRTHPDGRHRQIFDTIQPKVLLTSADAKRDSFFTHVTNVIVVPGDILSSADGDASASSWSDSSPSNPAFAIFTSGSTGHPKAISLDHSALCTSIVHHASVFGMNHKSRVLQFAAFVFDPSISDIYATLILGGCLCIPNEMQRSNELAAFIRAAGINFAHLTPTVARLIQPQEVPELNTLVVGGEELGHDSIALWHPHVRLFNSYGPAECAIVASVHEVTGLAPESKTIGIGHGGARLWVTHPSNVQRLAPAGAIGEIVVEGPVVARGYIHHADSNASFIGPPTWAQPYPEHERHRFYRTGDLGRVNADGSVVYAGRRDRQLKIRGQRVDLSEVEHCLIKCKEIRHAAVVVPSAGSLQQKLVAVLTAPAGANSSTDIVRETLKLCAHTAFGPVATVRASIRDVAIETLPAYAVPEAFIFVEQMPQLSSGKLDRQRVARWVDTLTKEQVASALHRQQKDSLDAPRTNAEQILQRVWADVLNVDREILTRSSNWFQAGADSVTCMRMVPAARAAGLELFVADMFHHPMLRDMAAAARPLQDEKLGDVQRYTLLPGSADLPALRADVAARCNVNAELVEDVYPATSLQEGLMTLTSKQPGAYVSQTAYRLAPGMNGTRIRESWKQVTDSHAILRTRLVHTADCGTLQVVLKDDFHWTKFSDVGAYVEEDKAHGMGFGTPLCRFALSATHLVMTIHHGVYDGFALPMILGDFEKAYATGATTARRPYKHFISYIRDLDVPLCESFWTKQLQDAAVSPFPELPSPVYEPFADQACSRQMRLSRSANSGITTASLLRAAWALTISTYTGAVDVTFGAVVSGRDAPVVGLGEMAGPTIVAVPVRNLIDPAMAVPSFLHMVQTQSVAMMPHLQLGLQGIKRISPSFKPVCEFQNVLVIHPWAEHQKVGHLTPDLVVETDLRRFRTYAMTISCTLARDGLQLSSYFDSSVIPRSSIDRILGQFEHTLRSLALEDDSMTVATACKINASDSMQIQKWNQRVPERIQECVHEVFHRQVLADPGRQSICAWDGTYSYAELDDLSTRLAAALVSLGVKPEGYVGFCFEKSRLAVVSMIAIMKAGGVCTPLDPAHPKTWHRSVLDAAQISVILTSPTTMPLFDKNVETVVVTDAVLAGLQSASYPVCEEVQPSNAVYVIFTSGSTGTPKGVVWEHSTLATSVVTHGAHIGIKPSSRVLQFAAFVFDTPTFARLIDPASVPGLKCLALGGEAIGQDNVWKWTPHLDLMICYGPTETCIDCSGSLANGPSARAENLGTATGCLMWLCDMHDPNKLVPIGAVGEIVVEGPICARGYLNEPDRTSKGFLTDLAWTLDVPVETTESTRRFYRTGDLARLNEDGTFNFVSRRDGMVKVRGQRLELSEVEHYLNQSPLVRYCMVAFPRSGPYKDHLVAILAPPTGFIAHEPVPLRLCAEGMRTETNAALVEIGDFLAEKIPAHGIPSVWLAVEDMPRTVNGKIDRTQMLSWVTGVDQAFVDRVVGLSGQKAGAEPQSDVERQLAGAIAKILNIPLASISRTSNLLQLGGDSLAAIQLVSVCRAHGLQTTVQDVLRSRTLVQLASLVTTRAPPLAAVSDRMDEPFDLSPIQTLHLTRAPAVMRFNQSSLLCLKRPVTEVAMALALAAVAGHHSMLRARFTKDSVGTWKQVIATQETQQLLFQLHRIDSLDEIPDLAESLQAAIDAVAGPVFGASLFTTSSGDQTLLLTAHHLVVDFISWRIILGDLESLLTSSKASLQPSLPFQSWCRWQHGAITQYQRPPEEMMPLAIPARDYEYWGIREADNFERDTASISFTLSKDDSEALLGAANKAFGTETVDLLHAAIAYAFSRTFTDRPMPALFTESHGRESSDAAIAIDRTVGWFTTIYGLTIPNIADADVLECVVHFKDARRQVPHNGWPYFASRALTQAGAEAFGKHLPAELLFNYAGSNRQLERQDSLFAPMFDAGVEATNRSLDLPRTSLISIRAQAHQELLSFSFRYNGQMRFIDRIKHWVALCISTLETLAHTLPNTDTTLTMSDLPLLQAPYEVVCETTLQAKNLARLGSMDDIETIYPVVPMQEGILVSRMKSPEQYCIQSKAEITLSHSVVQTKRHLQEAWQQVVQRHPILRTVFLPSKRDGRLFDQLVLAAHSAPFVYVSTNTKDEANPPAPGPAFEDFRPHHRMTVYAAGEKSLRCRLEISHALTDAASMAIIWSDFCAAIDSRLYMQSGPPFRDYVAHVQGQASQPTLEFWRDRLDHAQPSVFPALGGGHGVQRSWSIGSVQTAFKDTQALRAFCEHHGVTAANVMQAAWATVVRTYTGQDDVCFGYLDSGRDLPIDDVQRMVGPLISMLVCRIRFDEETTVSRMLEELQQHNLASLSHRSCSLAEILRTRSSVEGNLFNTALSVQSHRRKASLNSEQSHYRLIGGHDPSEYEVVVQIADLDDRIEVGLRYHETCLSHTYATAVLRTFDRALRLLIALSPESPRSCICPVHEQDQSSLVSLAEDLPVAAETHMHVMIEEQVAMRPDAVAICFDNRSMTYEELNGLANGVATKLTEHGVGPGTFVPLLFEKSDYAIVAMLGVLKAGAASMPLDPAGPDSRWYHILGLTESSVALVSQEHHAALQGLVKTCIVVGKHTTAEQRNRRLEILPGPTGPAHLILSSGTTGHPKAVVWSQSSFASSIQHQLLRMEITESSRVYQFSAYVWDHSTVEIMTALCAGACVCIPTDQQRLEDSAAAMRRMAVTWAFFTPSFMRTLDPPSVPRLKTLVVGGEHPDRELLSRWQPHAENLILVYGPCECGPYTNAGPYTAKDAELSVGKPLGCRVWLVHPTDDQTLVPCGAIGEIVIEGPILGSYLQDPTLTSSSFLTSPSWSSESTIDDQPRCFFKTGDLGRLGIDGTLVVVARKDHQLKVRGQRLESTEVEKCLMQSNNVEHAIVLYPQSGPLSQRLVAVVAMSGAASKEHAEGAISLVDRTQRPTIAADISALRERAVETLPAHGVPALFIPVTQLPFTVSRKLDRLAVSQWLLTMQAEYLDRVAELHSAGAVEAPHTAVERMIQQTWADVLGLSPDRIGRNSSFVIAGGDSISAVKAISNLRRQGLHVALQDMLRSKTLSTFAQRVQERSPPSATILEISDCPFALSPIQRLRTQLDPTWAARFNQSSLVRLNAAVSSERLKRSLGLLVEHHGMLHVRLVRGVDGSWAQQVAPNVAGSISIGEQTFNTLSDAQPLVDRLQDEINPQKGPILAAYLLRTHDDGSQYLFLTAHHFAVDLVSWNIILEDLEHLLTSMQLPLNRTMPFHAWCKVQESFVADYAKTRRLLPEPLVPADLSYWGMEGRHNHTADNAYTGFQLTHTQTTAIMGSANAAYATETLDLLIGSLLASFATTFNRSPPTIFSESHGREAWDPTIDVARTVGWFTTLTPIQVSAEVTTVGDAVINVKDVRRRIAYGGLSWLAAEHTESPIQMPFEVMFNFAGSTTQRSRSSLFAQPGDNRLALMDTDANTARFALINISARVLGGALHIRATYNRHMKQRAKIETWMQTFHSTLIEVAHEFPERVPEPTLGDYTLVHDGHRDLLAVLNAIHRQTGLFTDAIQDITMPTEFQKACLRESMAEPRGMFNHHILGQSGLIDVASVKSALEHLVDRHPVLRSVFVECMGEIFQVEQRSIVVPFERSQAPGTSSTLDTWIKDDLTLPFTFGSQLFRALLVQHDDKRHSLVLRLPHAAYDAASLALILDDFRELYRHAQPEAIGDPNAFARFLAESRAQAVTHWRKELLGSVPTNLHERRQLKSGATSNCTMQKTVPAPSLEGATAADVAKAAWAMVLAVRTGQTDLVLGQVIQGRNCPVPNIERTSAICANIIPVRVKFTVGMTGWDLLLATQDTHLRNMPFENLDTARIVEECTDWPMDTAFGLTFNYVRPLSKNKLKKSIKPENEGDWSLQEIRAPSSTARGLDVTCFVLDDMFTFEAHFCDRLLSQEMMMELWDDLERMLHFLGSRPASCLPLQGIMHETEYQTT</sequence>
<dbReference type="InterPro" id="IPR009081">
    <property type="entry name" value="PP-bd_ACP"/>
</dbReference>
<keyword evidence="2" id="KW-0597">Phosphoprotein</keyword>
<dbReference type="Proteomes" id="UP001271007">
    <property type="component" value="Unassembled WGS sequence"/>
</dbReference>
<feature type="domain" description="Carrier" evidence="5">
    <location>
        <begin position="264"/>
        <end position="340"/>
    </location>
</feature>
<organism evidence="6 7">
    <name type="scientific">Extremus antarcticus</name>
    <dbReference type="NCBI Taxonomy" id="702011"/>
    <lineage>
        <taxon>Eukaryota</taxon>
        <taxon>Fungi</taxon>
        <taxon>Dikarya</taxon>
        <taxon>Ascomycota</taxon>
        <taxon>Pezizomycotina</taxon>
        <taxon>Dothideomycetes</taxon>
        <taxon>Dothideomycetidae</taxon>
        <taxon>Mycosphaerellales</taxon>
        <taxon>Extremaceae</taxon>
        <taxon>Extremus</taxon>
    </lineage>
</organism>
<dbReference type="CDD" id="cd05918">
    <property type="entry name" value="A_NRPS_SidN3_like"/>
    <property type="match status" value="3"/>
</dbReference>
<dbReference type="SUPFAM" id="SSF52777">
    <property type="entry name" value="CoA-dependent acyltransferases"/>
    <property type="match status" value="14"/>
</dbReference>
<dbReference type="CDD" id="cd19542">
    <property type="entry name" value="CT_NRPS-like"/>
    <property type="match status" value="2"/>
</dbReference>
<proteinExistence type="inferred from homology"/>
<dbReference type="Gene3D" id="3.30.559.10">
    <property type="entry name" value="Chloramphenicol acetyltransferase-like domain"/>
    <property type="match status" value="7"/>
</dbReference>
<protein>
    <recommendedName>
        <fullName evidence="5">Carrier domain-containing protein</fullName>
    </recommendedName>
</protein>
<feature type="domain" description="Carrier" evidence="5">
    <location>
        <begin position="1799"/>
        <end position="1875"/>
    </location>
</feature>
<dbReference type="Pfam" id="PF00501">
    <property type="entry name" value="AMP-binding"/>
    <property type="match status" value="4"/>
</dbReference>
<dbReference type="Gene3D" id="3.40.50.12780">
    <property type="entry name" value="N-terminal domain of ligase-like"/>
    <property type="match status" value="5"/>
</dbReference>
<dbReference type="InterPro" id="IPR042099">
    <property type="entry name" value="ANL_N_sf"/>
</dbReference>
<dbReference type="GO" id="GO:0016874">
    <property type="term" value="F:ligase activity"/>
    <property type="evidence" value="ECO:0007669"/>
    <property type="project" value="UniProtKB-KW"/>
</dbReference>
<dbReference type="GO" id="GO:0019748">
    <property type="term" value="P:secondary metabolic process"/>
    <property type="evidence" value="ECO:0007669"/>
    <property type="project" value="UniProtKB-ARBA"/>
</dbReference>
<evidence type="ECO:0000313" key="6">
    <source>
        <dbReference type="EMBL" id="KAK3045903.1"/>
    </source>
</evidence>
<dbReference type="InterPro" id="IPR001242">
    <property type="entry name" value="Condensation_dom"/>
</dbReference>
<dbReference type="Gene3D" id="3.30.559.30">
    <property type="entry name" value="Nonribosomal peptide synthetase, condensation domain"/>
    <property type="match status" value="7"/>
</dbReference>
<dbReference type="Pfam" id="PF00550">
    <property type="entry name" value="PP-binding"/>
    <property type="match status" value="4"/>
</dbReference>
<dbReference type="PROSITE" id="PS50075">
    <property type="entry name" value="CARRIER"/>
    <property type="match status" value="4"/>
</dbReference>
<dbReference type="InterPro" id="IPR020845">
    <property type="entry name" value="AMP-binding_CS"/>
</dbReference>
<dbReference type="Gene3D" id="1.10.1200.10">
    <property type="entry name" value="ACP-like"/>
    <property type="match status" value="4"/>
</dbReference>
<reference evidence="6" key="1">
    <citation type="submission" date="2023-04" db="EMBL/GenBank/DDBJ databases">
        <title>Black Yeasts Isolated from many extreme environments.</title>
        <authorList>
            <person name="Coleine C."/>
            <person name="Stajich J.E."/>
            <person name="Selbmann L."/>
        </authorList>
    </citation>
    <scope>NUCLEOTIDE SEQUENCE</scope>
    <source>
        <strain evidence="6">CCFEE 5312</strain>
    </source>
</reference>
<evidence type="ECO:0000256" key="1">
    <source>
        <dbReference type="ARBA" id="ARBA00022450"/>
    </source>
</evidence>
<dbReference type="InterPro" id="IPR020806">
    <property type="entry name" value="PKS_PP-bd"/>
</dbReference>
<dbReference type="InterPro" id="IPR045851">
    <property type="entry name" value="AMP-bd_C_sf"/>
</dbReference>
<feature type="domain" description="Carrier" evidence="5">
    <location>
        <begin position="4361"/>
        <end position="4437"/>
    </location>
</feature>
<feature type="domain" description="Carrier" evidence="5">
    <location>
        <begin position="2830"/>
        <end position="2906"/>
    </location>
</feature>
<dbReference type="PROSITE" id="PS00455">
    <property type="entry name" value="AMP_BINDING"/>
    <property type="match status" value="2"/>
</dbReference>
<dbReference type="CDD" id="cd19545">
    <property type="entry name" value="FUM14_C_NRPS-like"/>
    <property type="match status" value="1"/>
</dbReference>
<gene>
    <name evidence="6" type="ORF">LTR09_012569</name>
</gene>
<comment type="similarity">
    <text evidence="4">Belongs to the NRP synthetase family.</text>
</comment>
<keyword evidence="1" id="KW-0596">Phosphopantetheine</keyword>
<dbReference type="FunFam" id="3.40.50.12780:FF:000014">
    <property type="entry name" value="Nonribosomal peptide synthetase 1"/>
    <property type="match status" value="1"/>
</dbReference>
<evidence type="ECO:0000256" key="4">
    <source>
        <dbReference type="ARBA" id="ARBA00029454"/>
    </source>
</evidence>
<dbReference type="InterPro" id="IPR023213">
    <property type="entry name" value="CAT-like_dom_sf"/>
</dbReference>
<evidence type="ECO:0000259" key="5">
    <source>
        <dbReference type="PROSITE" id="PS50075"/>
    </source>
</evidence>
<dbReference type="GO" id="GO:0031177">
    <property type="term" value="F:phosphopantetheine binding"/>
    <property type="evidence" value="ECO:0007669"/>
    <property type="project" value="InterPro"/>
</dbReference>
<evidence type="ECO:0000256" key="2">
    <source>
        <dbReference type="ARBA" id="ARBA00022553"/>
    </source>
</evidence>
<accession>A0AAJ0D9P4</accession>
<dbReference type="InterPro" id="IPR036736">
    <property type="entry name" value="ACP-like_sf"/>
</dbReference>
<dbReference type="FunFam" id="3.30.559.30:FF:000002">
    <property type="entry name" value="Nonribosomal peptide synthase Pes1"/>
    <property type="match status" value="3"/>
</dbReference>
<keyword evidence="3" id="KW-0436">Ligase</keyword>
<dbReference type="CDD" id="cd19534">
    <property type="entry name" value="E_NRPS"/>
    <property type="match status" value="1"/>
</dbReference>
<dbReference type="FunFam" id="3.30.300.30:FF:000015">
    <property type="entry name" value="Nonribosomal peptide synthase SidD"/>
    <property type="match status" value="4"/>
</dbReference>
<dbReference type="InterPro" id="IPR010071">
    <property type="entry name" value="AA_adenyl_dom"/>
</dbReference>
<dbReference type="SMART" id="SM00823">
    <property type="entry name" value="PKS_PP"/>
    <property type="match status" value="4"/>
</dbReference>